<evidence type="ECO:0000256" key="5">
    <source>
        <dbReference type="SAM" id="SignalP"/>
    </source>
</evidence>
<gene>
    <name evidence="7" type="ORF">FHR38_000053</name>
</gene>
<evidence type="ECO:0000313" key="8">
    <source>
        <dbReference type="Proteomes" id="UP000578819"/>
    </source>
</evidence>
<dbReference type="InterPro" id="IPR051313">
    <property type="entry name" value="Bact_iron-sidero_bind"/>
</dbReference>
<dbReference type="GO" id="GO:0030288">
    <property type="term" value="C:outer membrane-bounded periplasmic space"/>
    <property type="evidence" value="ECO:0007669"/>
    <property type="project" value="TreeGrafter"/>
</dbReference>
<dbReference type="GO" id="GO:1901678">
    <property type="term" value="P:iron coordination entity transport"/>
    <property type="evidence" value="ECO:0007669"/>
    <property type="project" value="UniProtKB-ARBA"/>
</dbReference>
<dbReference type="InterPro" id="IPR002491">
    <property type="entry name" value="ABC_transptr_periplasmic_BD"/>
</dbReference>
<proteinExistence type="inferred from homology"/>
<organism evidence="7 8">
    <name type="scientific">Micromonospora polyrhachis</name>
    <dbReference type="NCBI Taxonomy" id="1282883"/>
    <lineage>
        <taxon>Bacteria</taxon>
        <taxon>Bacillati</taxon>
        <taxon>Actinomycetota</taxon>
        <taxon>Actinomycetes</taxon>
        <taxon>Micromonosporales</taxon>
        <taxon>Micromonosporaceae</taxon>
        <taxon>Micromonospora</taxon>
    </lineage>
</organism>
<dbReference type="RefSeq" id="WP_184531702.1">
    <property type="nucleotide sequence ID" value="NZ_JACHJW010000001.1"/>
</dbReference>
<comment type="similarity">
    <text evidence="2">Belongs to the bacterial solute-binding protein 8 family.</text>
</comment>
<dbReference type="Pfam" id="PF01497">
    <property type="entry name" value="Peripla_BP_2"/>
    <property type="match status" value="1"/>
</dbReference>
<evidence type="ECO:0000256" key="3">
    <source>
        <dbReference type="ARBA" id="ARBA00022448"/>
    </source>
</evidence>
<dbReference type="CDD" id="cd01146">
    <property type="entry name" value="FhuD"/>
    <property type="match status" value="1"/>
</dbReference>
<feature type="signal peptide" evidence="5">
    <location>
        <begin position="1"/>
        <end position="31"/>
    </location>
</feature>
<feature type="domain" description="Fe/B12 periplasmic-binding" evidence="6">
    <location>
        <begin position="69"/>
        <end position="332"/>
    </location>
</feature>
<protein>
    <submittedName>
        <fullName evidence="7">Iron complex transport system substrate-binding protein</fullName>
    </submittedName>
</protein>
<reference evidence="7 8" key="1">
    <citation type="submission" date="2020-08" db="EMBL/GenBank/DDBJ databases">
        <title>Sequencing the genomes of 1000 actinobacteria strains.</title>
        <authorList>
            <person name="Klenk H.-P."/>
        </authorList>
    </citation>
    <scope>NUCLEOTIDE SEQUENCE [LARGE SCALE GENOMIC DNA]</scope>
    <source>
        <strain evidence="7 8">DSM 45886</strain>
    </source>
</reference>
<accession>A0A7W7SK75</accession>
<dbReference type="PANTHER" id="PTHR30532">
    <property type="entry name" value="IRON III DICITRATE-BINDING PERIPLASMIC PROTEIN"/>
    <property type="match status" value="1"/>
</dbReference>
<keyword evidence="4 5" id="KW-0732">Signal</keyword>
<dbReference type="Gene3D" id="3.40.50.1980">
    <property type="entry name" value="Nitrogenase molybdenum iron protein domain"/>
    <property type="match status" value="2"/>
</dbReference>
<dbReference type="NCBIfam" id="NF008200">
    <property type="entry name" value="PRK10957.1"/>
    <property type="match status" value="1"/>
</dbReference>
<keyword evidence="8" id="KW-1185">Reference proteome</keyword>
<sequence>MSHTLSARTRTLAGIAVAAIGALTMVGCADSADTAATSQDTTTTATAGWPRTFKNADGTTTEIPKKPAAIVSTSVSVSGTLLAFDAPVVASGSAGNGKFFAQWANVATERNVANLWPAGKVELEAVYAHKPDLIVVSSSGADSVTDQLGELRAIAPTIVVDYGGQTWQELAAKLGEATGREAEAKKTVTAFDDYVRTAAAKITVPSGAVNIVSYNGAGEDNPIARVGSAQGRLLTDLGFTVEDPNTAWHTQAKLREDFVFTAYENLTKLTADTTFILSKDDAGAQAFAKDPVLANLPSVKKSQVHGLGLNSFRMDKYSATEIVDGVVANFAK</sequence>
<dbReference type="EMBL" id="JACHJW010000001">
    <property type="protein sequence ID" value="MBB4956320.1"/>
    <property type="molecule type" value="Genomic_DNA"/>
</dbReference>
<comment type="caution">
    <text evidence="7">The sequence shown here is derived from an EMBL/GenBank/DDBJ whole genome shotgun (WGS) entry which is preliminary data.</text>
</comment>
<evidence type="ECO:0000313" key="7">
    <source>
        <dbReference type="EMBL" id="MBB4956320.1"/>
    </source>
</evidence>
<evidence type="ECO:0000256" key="2">
    <source>
        <dbReference type="ARBA" id="ARBA00008814"/>
    </source>
</evidence>
<dbReference type="AlphaFoldDB" id="A0A7W7SK75"/>
<comment type="subcellular location">
    <subcellularLocation>
        <location evidence="1">Cell envelope</location>
    </subcellularLocation>
</comment>
<dbReference type="SUPFAM" id="SSF53807">
    <property type="entry name" value="Helical backbone' metal receptor"/>
    <property type="match status" value="1"/>
</dbReference>
<evidence type="ECO:0000256" key="1">
    <source>
        <dbReference type="ARBA" id="ARBA00004196"/>
    </source>
</evidence>
<dbReference type="PANTHER" id="PTHR30532:SF24">
    <property type="entry name" value="FERRIC ENTEROBACTIN-BINDING PERIPLASMIC PROTEIN FEPB"/>
    <property type="match status" value="1"/>
</dbReference>
<evidence type="ECO:0000259" key="6">
    <source>
        <dbReference type="PROSITE" id="PS50983"/>
    </source>
</evidence>
<evidence type="ECO:0000256" key="4">
    <source>
        <dbReference type="ARBA" id="ARBA00022729"/>
    </source>
</evidence>
<dbReference type="Proteomes" id="UP000578819">
    <property type="component" value="Unassembled WGS sequence"/>
</dbReference>
<feature type="chain" id="PRO_5031122561" evidence="5">
    <location>
        <begin position="32"/>
        <end position="332"/>
    </location>
</feature>
<keyword evidence="3" id="KW-0813">Transport</keyword>
<name>A0A7W7SK75_9ACTN</name>
<dbReference type="PROSITE" id="PS50983">
    <property type="entry name" value="FE_B12_PBP"/>
    <property type="match status" value="1"/>
</dbReference>